<feature type="signal peptide" evidence="2">
    <location>
        <begin position="1"/>
        <end position="19"/>
    </location>
</feature>
<dbReference type="Pfam" id="PF20434">
    <property type="entry name" value="BD-FAE"/>
    <property type="match status" value="1"/>
</dbReference>
<keyword evidence="2" id="KW-0732">Signal</keyword>
<evidence type="ECO:0000256" key="1">
    <source>
        <dbReference type="ARBA" id="ARBA00022801"/>
    </source>
</evidence>
<gene>
    <name evidence="4" type="ORF">QD47_09745</name>
</gene>
<dbReference type="RefSeq" id="WP_044645952.1">
    <property type="nucleotide sequence ID" value="NZ_JTHP01000015.1"/>
</dbReference>
<evidence type="ECO:0000313" key="4">
    <source>
        <dbReference type="EMBL" id="KJD45766.1"/>
    </source>
</evidence>
<dbReference type="PANTHER" id="PTHR48081">
    <property type="entry name" value="AB HYDROLASE SUPERFAMILY PROTEIN C4A8.06C"/>
    <property type="match status" value="1"/>
</dbReference>
<dbReference type="PANTHER" id="PTHR48081:SF13">
    <property type="entry name" value="ALPHA_BETA HYDROLASE"/>
    <property type="match status" value="1"/>
</dbReference>
<evidence type="ECO:0000313" key="5">
    <source>
        <dbReference type="Proteomes" id="UP000032534"/>
    </source>
</evidence>
<accession>A0A0D7X320</accession>
<sequence>MNKKLRIVSFALLATLAFATQKESFVAAESPPTDVISMAPTYKDVVYATVTNDDGKKRELKMNIFKPEGVTEATPVLVYVHGGGWLIGDYQGDDAPKDAKKETATLPNRPVQMTGRATDQVATDSAYQVFKKVLEDKITFVSIDYRLSGEAIFPAPIYDVKGSIRYLRAHAKEYGIDPEKIAVAGNSAGGHLATELAVTSDIKELEGDVGGNLEYSSKVMATVDFYGPTDMFTMGPEMDPTLQSPEEAAETHDSPRAAEAKLLGFDKEGQGVAVLRDIRDKKQTNSPYWEKVKLAELASPINYVSSDDPPMFIAHGGRDSLVSIQQSWRLRDALNHAGVENIFMSNSKAPHGGQGEDVNNAAITWVTKKLLNK</sequence>
<evidence type="ECO:0000259" key="3">
    <source>
        <dbReference type="Pfam" id="PF20434"/>
    </source>
</evidence>
<dbReference type="PATRIC" id="fig|159743.3.peg.2174"/>
<dbReference type="InterPro" id="IPR050300">
    <property type="entry name" value="GDXG_lipolytic_enzyme"/>
</dbReference>
<dbReference type="GO" id="GO:0016787">
    <property type="term" value="F:hydrolase activity"/>
    <property type="evidence" value="ECO:0007669"/>
    <property type="project" value="UniProtKB-KW"/>
</dbReference>
<dbReference type="InterPro" id="IPR049492">
    <property type="entry name" value="BD-FAE-like_dom"/>
</dbReference>
<keyword evidence="5" id="KW-1185">Reference proteome</keyword>
<dbReference type="Gene3D" id="3.40.50.1820">
    <property type="entry name" value="alpha/beta hydrolase"/>
    <property type="match status" value="1"/>
</dbReference>
<name>A0A0D7X320_9BACL</name>
<evidence type="ECO:0000256" key="2">
    <source>
        <dbReference type="SAM" id="SignalP"/>
    </source>
</evidence>
<feature type="domain" description="BD-FAE-like" evidence="3">
    <location>
        <begin position="125"/>
        <end position="334"/>
    </location>
</feature>
<feature type="chain" id="PRO_5038719019" evidence="2">
    <location>
        <begin position="20"/>
        <end position="373"/>
    </location>
</feature>
<keyword evidence="1" id="KW-0378">Hydrolase</keyword>
<dbReference type="EMBL" id="JTHP01000015">
    <property type="protein sequence ID" value="KJD45766.1"/>
    <property type="molecule type" value="Genomic_DNA"/>
</dbReference>
<dbReference type="AlphaFoldDB" id="A0A0D7X320"/>
<comment type="caution">
    <text evidence="4">The sequence shown here is derived from an EMBL/GenBank/DDBJ whole genome shotgun (WGS) entry which is preliminary data.</text>
</comment>
<protein>
    <submittedName>
        <fullName evidence="4">Esterase</fullName>
    </submittedName>
</protein>
<dbReference type="Proteomes" id="UP000032534">
    <property type="component" value="Unassembled WGS sequence"/>
</dbReference>
<reference evidence="4 5" key="1">
    <citation type="submission" date="2014-11" db="EMBL/GenBank/DDBJ databases">
        <title>Draft Genome Sequences of Paenibacillus polymyxa NRRL B-30509 and Paenibacillus terrae NRRL B-30644, Strains from a Poultry Environment that Produce Tridecaptin A and Paenicidins.</title>
        <authorList>
            <person name="van Belkum M.J."/>
            <person name="Lohans C.T."/>
            <person name="Vederas J.C."/>
        </authorList>
    </citation>
    <scope>NUCLEOTIDE SEQUENCE [LARGE SCALE GENOMIC DNA]</scope>
    <source>
        <strain evidence="4 5">NRRL B-30644</strain>
    </source>
</reference>
<dbReference type="InterPro" id="IPR029058">
    <property type="entry name" value="AB_hydrolase_fold"/>
</dbReference>
<organism evidence="4 5">
    <name type="scientific">Paenibacillus terrae</name>
    <dbReference type="NCBI Taxonomy" id="159743"/>
    <lineage>
        <taxon>Bacteria</taxon>
        <taxon>Bacillati</taxon>
        <taxon>Bacillota</taxon>
        <taxon>Bacilli</taxon>
        <taxon>Bacillales</taxon>
        <taxon>Paenibacillaceae</taxon>
        <taxon>Paenibacillus</taxon>
    </lineage>
</organism>
<dbReference type="SUPFAM" id="SSF53474">
    <property type="entry name" value="alpha/beta-Hydrolases"/>
    <property type="match status" value="1"/>
</dbReference>
<proteinExistence type="predicted"/>
<dbReference type="OrthoDB" id="179999at2"/>